<dbReference type="Pfam" id="PF05378">
    <property type="entry name" value="Hydant_A_N"/>
    <property type="match status" value="1"/>
</dbReference>
<dbReference type="InterPro" id="IPR002821">
    <property type="entry name" value="Hydantoinase_A"/>
</dbReference>
<dbReference type="GO" id="GO:0006749">
    <property type="term" value="P:glutathione metabolic process"/>
    <property type="evidence" value="ECO:0007669"/>
    <property type="project" value="TreeGrafter"/>
</dbReference>
<dbReference type="Pfam" id="PF01968">
    <property type="entry name" value="Hydantoinase_A"/>
    <property type="match status" value="1"/>
</dbReference>
<accession>A0A1I7KKN3</accession>
<gene>
    <name evidence="4" type="ORF">SAMN04487955_12311</name>
</gene>
<name>A0A1I7KKN3_9GAMM</name>
<dbReference type="Proteomes" id="UP000198693">
    <property type="component" value="Unassembled WGS sequence"/>
</dbReference>
<dbReference type="OrthoDB" id="9768323at2"/>
<dbReference type="PANTHER" id="PTHR11365">
    <property type="entry name" value="5-OXOPROLINASE RELATED"/>
    <property type="match status" value="1"/>
</dbReference>
<evidence type="ECO:0000313" key="5">
    <source>
        <dbReference type="Proteomes" id="UP000198693"/>
    </source>
</evidence>
<evidence type="ECO:0000259" key="1">
    <source>
        <dbReference type="Pfam" id="PF01968"/>
    </source>
</evidence>
<dbReference type="InterPro" id="IPR049517">
    <property type="entry name" value="ACX-like_C"/>
</dbReference>
<evidence type="ECO:0000313" key="4">
    <source>
        <dbReference type="EMBL" id="SFU97956.1"/>
    </source>
</evidence>
<dbReference type="InterPro" id="IPR008040">
    <property type="entry name" value="Hydant_A_N"/>
</dbReference>
<dbReference type="EMBL" id="FPBP01000023">
    <property type="protein sequence ID" value="SFU97956.1"/>
    <property type="molecule type" value="Genomic_DNA"/>
</dbReference>
<dbReference type="GO" id="GO:0017168">
    <property type="term" value="F:5-oxoprolinase (ATP-hydrolyzing) activity"/>
    <property type="evidence" value="ECO:0007669"/>
    <property type="project" value="TreeGrafter"/>
</dbReference>
<dbReference type="STRING" id="463301.SAMN04487955_12311"/>
<proteinExistence type="predicted"/>
<dbReference type="AlphaFoldDB" id="A0A1I7KKN3"/>
<feature type="domain" description="Hydantoinase/oxoprolinase N-terminal" evidence="2">
    <location>
        <begin position="3"/>
        <end position="189"/>
    </location>
</feature>
<protein>
    <submittedName>
        <fullName evidence="4">N-methylhydantoinase A</fullName>
    </submittedName>
</protein>
<feature type="domain" description="Hydantoinase A/oxoprolinase" evidence="1">
    <location>
        <begin position="210"/>
        <end position="498"/>
    </location>
</feature>
<reference evidence="5" key="1">
    <citation type="submission" date="2016-10" db="EMBL/GenBank/DDBJ databases">
        <authorList>
            <person name="Varghese N."/>
            <person name="Submissions S."/>
        </authorList>
    </citation>
    <scope>NUCLEOTIDE SEQUENCE [LARGE SCALE GENOMIC DNA]</scope>
    <source>
        <strain evidence="5">CGMCC 1.6981</strain>
    </source>
</reference>
<organism evidence="4 5">
    <name type="scientific">Halomonas korlensis</name>
    <dbReference type="NCBI Taxonomy" id="463301"/>
    <lineage>
        <taxon>Bacteria</taxon>
        <taxon>Pseudomonadati</taxon>
        <taxon>Pseudomonadota</taxon>
        <taxon>Gammaproteobacteria</taxon>
        <taxon>Oceanospirillales</taxon>
        <taxon>Halomonadaceae</taxon>
        <taxon>Halomonas</taxon>
    </lineage>
</organism>
<sequence length="702" mass="76235">MARIGVDVGGTNTDIILETFTTDSVGAGAYRHKVPSTTEDQSIGVLKGVIEVCEKAGIKRNEVSTIVHGTTVATNISIEHNGAEVGMLTTKGFRDILHIGRHKRPHNFSLHFDVPWQSNPLVKRRNRIPISERILPPSGEVEVSLDEEEVRQAARKFKESGISSVIVGFLFSFLNKEHELRAKEIVLEEIPDAYVCCSCEVVDAMREYERFSTTAMNAYVGPKTALYLKNLERQLNENGIDADLRIIQSNGGLATVDSCCEKPVNILMSGPAGGVIGGNFFADLDDEKNIITVDIGGTSADISTLAEGDIKIMNPRDSYVGGHPVMVPMIDLITIGAGGGSIAYIDEAGGFQVGPRSAGSMPGPACYGRGGEEPTVTDANILLGRLDADQMLGGDLKIDPDLSYKAIKEKIADPLGLSVRDAALGIIKIVNNNMALAIRSNSVARGVDPREFMLMPFGGAGPVHGPALAEEVNAKGVIAPPAPGITSAAGLLTTNLQYEVTRSYLCELTSVRDRHAEALQSLLEELDMEAVNKLVKDGVEASQIKLTRFAECRYHGQGFELRAEIPEGELTRGSIQQVVENFHRQHDIDYGYRYDDAEVELVTLRVVGESASKMLEWKELEPANGKGFEEAVMYERDTTFADGQTLVTPRYDRDKLLYGHIVYGPALIMQHDSTSLVPPGWSASVSRFGNLMISKNKLTYGV</sequence>
<dbReference type="RefSeq" id="WP_089797715.1">
    <property type="nucleotide sequence ID" value="NZ_FPBP01000023.1"/>
</dbReference>
<dbReference type="GO" id="GO:0005829">
    <property type="term" value="C:cytosol"/>
    <property type="evidence" value="ECO:0007669"/>
    <property type="project" value="TreeGrafter"/>
</dbReference>
<evidence type="ECO:0000259" key="3">
    <source>
        <dbReference type="Pfam" id="PF19278"/>
    </source>
</evidence>
<dbReference type="PANTHER" id="PTHR11365:SF23">
    <property type="entry name" value="HYPOTHETICAL 5-OXOPROLINASE (EUROFUNG)-RELATED"/>
    <property type="match status" value="1"/>
</dbReference>
<dbReference type="Pfam" id="PF19278">
    <property type="entry name" value="Hydant_A_C"/>
    <property type="match status" value="1"/>
</dbReference>
<dbReference type="InterPro" id="IPR045079">
    <property type="entry name" value="Oxoprolinase-like"/>
</dbReference>
<evidence type="ECO:0000259" key="2">
    <source>
        <dbReference type="Pfam" id="PF05378"/>
    </source>
</evidence>
<feature type="domain" description="Acetophenone carboxylase-like C-terminal" evidence="3">
    <location>
        <begin position="513"/>
        <end position="685"/>
    </location>
</feature>
<keyword evidence="5" id="KW-1185">Reference proteome</keyword>